<comment type="caution">
    <text evidence="2">The sequence shown here is derived from an EMBL/GenBank/DDBJ whole genome shotgun (WGS) entry which is preliminary data.</text>
</comment>
<organism evidence="2 3">
    <name type="scientific">Sphingobium lactosutens DS20</name>
    <dbReference type="NCBI Taxonomy" id="1331060"/>
    <lineage>
        <taxon>Bacteria</taxon>
        <taxon>Pseudomonadati</taxon>
        <taxon>Pseudomonadota</taxon>
        <taxon>Alphaproteobacteria</taxon>
        <taxon>Sphingomonadales</taxon>
        <taxon>Sphingomonadaceae</taxon>
        <taxon>Sphingobium</taxon>
    </lineage>
</organism>
<reference evidence="2 3" key="1">
    <citation type="journal article" date="2013" name="Genome Announc.">
        <title>Draft Genome Sequence of Sphingobium lactosutens Strain DS20T, Isolated from a Hexachlorocyclohexane Dumpsite.</title>
        <authorList>
            <person name="Kumar R."/>
            <person name="Dwivedi V."/>
            <person name="Negi V."/>
            <person name="Khurana J.P."/>
            <person name="Lal R."/>
        </authorList>
    </citation>
    <scope>NUCLEOTIDE SEQUENCE [LARGE SCALE GENOMIC DNA]</scope>
    <source>
        <strain evidence="2 3">DS20</strain>
    </source>
</reference>
<sequence length="163" mass="17757">MSTVQTASAAYLPTQEELDVTQRNRDHVRWIYECVNNGDFAGLAATRRPDYRLMQAPGHPAAGTWIGEEATAVGGRGFAALGTSSITVHEIVADGPHRVIGLIDLHGTDGDGNPWTMPVAECWWFEDGLMAEVRPFYWNMIEVQRIVGSRSDAGSPPALHGPN</sequence>
<dbReference type="Proteomes" id="UP000015531">
    <property type="component" value="Unassembled WGS sequence"/>
</dbReference>
<dbReference type="SUPFAM" id="SSF54427">
    <property type="entry name" value="NTF2-like"/>
    <property type="match status" value="1"/>
</dbReference>
<name>T0HHY9_9SPHN</name>
<evidence type="ECO:0000313" key="2">
    <source>
        <dbReference type="EMBL" id="EQB15931.1"/>
    </source>
</evidence>
<dbReference type="InterPro" id="IPR037401">
    <property type="entry name" value="SnoaL-like"/>
</dbReference>
<dbReference type="Pfam" id="PF12680">
    <property type="entry name" value="SnoaL_2"/>
    <property type="match status" value="1"/>
</dbReference>
<protein>
    <recommendedName>
        <fullName evidence="1">SnoaL-like domain-containing protein</fullName>
    </recommendedName>
</protein>
<proteinExistence type="predicted"/>
<evidence type="ECO:0000313" key="3">
    <source>
        <dbReference type="Proteomes" id="UP000015531"/>
    </source>
</evidence>
<dbReference type="Gene3D" id="3.10.450.50">
    <property type="match status" value="1"/>
</dbReference>
<feature type="domain" description="SnoaL-like" evidence="1">
    <location>
        <begin position="30"/>
        <end position="133"/>
    </location>
</feature>
<dbReference type="PATRIC" id="fig|1331060.3.peg.1799"/>
<gene>
    <name evidence="2" type="ORF">RLDS_09445</name>
</gene>
<evidence type="ECO:0000259" key="1">
    <source>
        <dbReference type="Pfam" id="PF12680"/>
    </source>
</evidence>
<keyword evidence="3" id="KW-1185">Reference proteome</keyword>
<dbReference type="InterPro" id="IPR032710">
    <property type="entry name" value="NTF2-like_dom_sf"/>
</dbReference>
<dbReference type="AlphaFoldDB" id="T0HHY9"/>
<accession>T0HHY9</accession>
<dbReference type="EMBL" id="ATDP01000081">
    <property type="protein sequence ID" value="EQB15931.1"/>
    <property type="molecule type" value="Genomic_DNA"/>
</dbReference>